<gene>
    <name evidence="2" type="ORF">SAMN05660836_02449</name>
</gene>
<accession>A0A1I4VSV8</accession>
<protein>
    <submittedName>
        <fullName evidence="2">Putative regulatory protein, FmdB family</fullName>
    </submittedName>
</protein>
<dbReference type="NCBIfam" id="TIGR02605">
    <property type="entry name" value="CxxC_CxxC_SSSS"/>
    <property type="match status" value="1"/>
</dbReference>
<dbReference type="Pfam" id="PF09723">
    <property type="entry name" value="Zn_ribbon_8"/>
    <property type="match status" value="1"/>
</dbReference>
<dbReference type="RefSeq" id="WP_093396155.1">
    <property type="nucleotide sequence ID" value="NZ_FOUU01000011.1"/>
</dbReference>
<evidence type="ECO:0000313" key="2">
    <source>
        <dbReference type="EMBL" id="SFN04242.1"/>
    </source>
</evidence>
<organism evidence="2 3">
    <name type="scientific">Thermodesulforhabdus norvegica</name>
    <dbReference type="NCBI Taxonomy" id="39841"/>
    <lineage>
        <taxon>Bacteria</taxon>
        <taxon>Pseudomonadati</taxon>
        <taxon>Thermodesulfobacteriota</taxon>
        <taxon>Syntrophobacteria</taxon>
        <taxon>Syntrophobacterales</taxon>
        <taxon>Thermodesulforhabdaceae</taxon>
        <taxon>Thermodesulforhabdus</taxon>
    </lineage>
</organism>
<reference evidence="3" key="1">
    <citation type="submission" date="2016-10" db="EMBL/GenBank/DDBJ databases">
        <authorList>
            <person name="Varghese N."/>
            <person name="Submissions S."/>
        </authorList>
    </citation>
    <scope>NUCLEOTIDE SEQUENCE [LARGE SCALE GENOMIC DNA]</scope>
    <source>
        <strain evidence="3">DSM 9990</strain>
    </source>
</reference>
<name>A0A1I4VSV8_9BACT</name>
<dbReference type="STRING" id="39841.SAMN05660836_02449"/>
<evidence type="ECO:0000259" key="1">
    <source>
        <dbReference type="SMART" id="SM00834"/>
    </source>
</evidence>
<dbReference type="InterPro" id="IPR013429">
    <property type="entry name" value="Regulatory_FmdB_Zinc_ribbon"/>
</dbReference>
<dbReference type="EMBL" id="FOUU01000011">
    <property type="protein sequence ID" value="SFN04242.1"/>
    <property type="molecule type" value="Genomic_DNA"/>
</dbReference>
<evidence type="ECO:0000313" key="3">
    <source>
        <dbReference type="Proteomes" id="UP000199611"/>
    </source>
</evidence>
<dbReference type="AlphaFoldDB" id="A0A1I4VSV8"/>
<dbReference type="SMART" id="SM00834">
    <property type="entry name" value="CxxC_CXXC_SSSS"/>
    <property type="match status" value="1"/>
</dbReference>
<dbReference type="Proteomes" id="UP000199611">
    <property type="component" value="Unassembled WGS sequence"/>
</dbReference>
<keyword evidence="3" id="KW-1185">Reference proteome</keyword>
<dbReference type="SUPFAM" id="SSF57802">
    <property type="entry name" value="Rubredoxin-like"/>
    <property type="match status" value="1"/>
</dbReference>
<feature type="domain" description="Putative regulatory protein FmdB zinc ribbon" evidence="1">
    <location>
        <begin position="1"/>
        <end position="41"/>
    </location>
</feature>
<proteinExistence type="predicted"/>
<sequence>MPTYEYECRRCGYSFEHFHSISEAGPGNCPVCGGPVKQIITGGTGFIFRGGTPPGKACGYEHTGETCCGRGEPCDKRHCHDR</sequence>